<evidence type="ECO:0000256" key="3">
    <source>
        <dbReference type="SAM" id="SignalP"/>
    </source>
</evidence>
<reference evidence="5" key="1">
    <citation type="submission" date="2021-04" db="EMBL/GenBank/DDBJ databases">
        <authorList>
            <consortium name="Wellcome Sanger Institute Data Sharing"/>
        </authorList>
    </citation>
    <scope>NUCLEOTIDE SEQUENCE [LARGE SCALE GENOMIC DNA]</scope>
</reference>
<keyword evidence="3" id="KW-0732">Signal</keyword>
<dbReference type="InterPro" id="IPR013320">
    <property type="entry name" value="ConA-like_dom_sf"/>
</dbReference>
<evidence type="ECO:0000313" key="5">
    <source>
        <dbReference type="Ensembl" id="ENSSAUP00010020367.1"/>
    </source>
</evidence>
<reference evidence="5" key="2">
    <citation type="submission" date="2025-08" db="UniProtKB">
        <authorList>
            <consortium name="Ensembl"/>
        </authorList>
    </citation>
    <scope>IDENTIFICATION</scope>
</reference>
<dbReference type="InterPro" id="IPR001079">
    <property type="entry name" value="Galectin_CRD"/>
</dbReference>
<evidence type="ECO:0000256" key="2">
    <source>
        <dbReference type="RuleBase" id="RU102079"/>
    </source>
</evidence>
<dbReference type="GeneTree" id="ENSGT00940000179247"/>
<dbReference type="Pfam" id="PF00337">
    <property type="entry name" value="Gal-bind_lectin"/>
    <property type="match status" value="1"/>
</dbReference>
<evidence type="ECO:0000313" key="6">
    <source>
        <dbReference type="Proteomes" id="UP000472265"/>
    </source>
</evidence>
<evidence type="ECO:0000256" key="1">
    <source>
        <dbReference type="ARBA" id="ARBA00022734"/>
    </source>
</evidence>
<name>A0A671V0Z1_SPAAU</name>
<dbReference type="GO" id="GO:0030246">
    <property type="term" value="F:carbohydrate binding"/>
    <property type="evidence" value="ECO:0007669"/>
    <property type="project" value="UniProtKB-UniRule"/>
</dbReference>
<keyword evidence="1 2" id="KW-0430">Lectin</keyword>
<dbReference type="PROSITE" id="PS51304">
    <property type="entry name" value="GALECTIN"/>
    <property type="match status" value="1"/>
</dbReference>
<feature type="signal peptide" evidence="3">
    <location>
        <begin position="1"/>
        <end position="19"/>
    </location>
</feature>
<dbReference type="SUPFAM" id="SSF49899">
    <property type="entry name" value="Concanavalin A-like lectins/glucanases"/>
    <property type="match status" value="1"/>
</dbReference>
<feature type="domain" description="Galectin" evidence="4">
    <location>
        <begin position="1"/>
        <end position="106"/>
    </location>
</feature>
<dbReference type="AlphaFoldDB" id="A0A671V0Z1"/>
<evidence type="ECO:0000259" key="4">
    <source>
        <dbReference type="PROSITE" id="PS51304"/>
    </source>
</evidence>
<dbReference type="InParanoid" id="A0A671V0Z1"/>
<reference evidence="5" key="3">
    <citation type="submission" date="2025-09" db="UniProtKB">
        <authorList>
            <consortium name="Ensembl"/>
        </authorList>
    </citation>
    <scope>IDENTIFICATION</scope>
</reference>
<protein>
    <recommendedName>
        <fullName evidence="2">Galectin</fullName>
    </recommendedName>
</protein>
<keyword evidence="6" id="KW-1185">Reference proteome</keyword>
<dbReference type="Gene3D" id="2.60.120.200">
    <property type="match status" value="1"/>
</dbReference>
<accession>A0A671V0Z1</accession>
<feature type="chain" id="PRO_5025616152" description="Galectin" evidence="3">
    <location>
        <begin position="20"/>
        <end position="106"/>
    </location>
</feature>
<dbReference type="Proteomes" id="UP000472265">
    <property type="component" value="Chromosome 23"/>
</dbReference>
<organism evidence="5 6">
    <name type="scientific">Sparus aurata</name>
    <name type="common">Gilthead sea bream</name>
    <dbReference type="NCBI Taxonomy" id="8175"/>
    <lineage>
        <taxon>Eukaryota</taxon>
        <taxon>Metazoa</taxon>
        <taxon>Chordata</taxon>
        <taxon>Craniata</taxon>
        <taxon>Vertebrata</taxon>
        <taxon>Euteleostomi</taxon>
        <taxon>Actinopterygii</taxon>
        <taxon>Neopterygii</taxon>
        <taxon>Teleostei</taxon>
        <taxon>Neoteleostei</taxon>
        <taxon>Acanthomorphata</taxon>
        <taxon>Eupercaria</taxon>
        <taxon>Spariformes</taxon>
        <taxon>Sparidae</taxon>
        <taxon>Sparus</taxon>
    </lineage>
</organism>
<dbReference type="Ensembl" id="ENSSAUT00010021524.1">
    <property type="protein sequence ID" value="ENSSAUP00010020367.1"/>
    <property type="gene ID" value="ENSSAUG00010009081.1"/>
</dbReference>
<proteinExistence type="predicted"/>
<sequence length="106" mass="12170">MQTFQLLYIFCIMLDPLRFQIDLGCDADDLAMHFNPHFHDDSYGSILICSSKTDGCWDQRFISDKGKRSVEDLGSFEFFECVVGILVENLPPLPGTDLRSLRSERM</sequence>